<dbReference type="Proteomes" id="UP000182998">
    <property type="component" value="Unassembled WGS sequence"/>
</dbReference>
<keyword evidence="14" id="KW-1185">Reference proteome</keyword>
<sequence>MQRMLLTLFLYALSQTVWGLPKGFVYLRDIEPSIIQDIRYATSYNFIGRPIPGYQSGRCILTREAAEHLAKVQVAANKLGYTLKVYDCYRPQTAVEAFYQWSLDPDDTRMKTSFYPREDKKDLFTKGYIAKGSGHTRGSTIDLTLVKIGTKYPVVNSAITRCFDKTNHYLNDDSIDTGTRFDCMDPSAAIFYSDLNKKQKANRALLRNLMTENGFRSYPQEWWHFTLNNEPYPKTYFNFPVK</sequence>
<feature type="active site" description="Proton donor/acceptor" evidence="9">
    <location>
        <position position="221"/>
    </location>
</feature>
<organism evidence="11 13">
    <name type="scientific">Legionella micdadei</name>
    <name type="common">Tatlockia micdadei</name>
    <dbReference type="NCBI Taxonomy" id="451"/>
    <lineage>
        <taxon>Bacteria</taxon>
        <taxon>Pseudomonadati</taxon>
        <taxon>Pseudomonadota</taxon>
        <taxon>Gammaproteobacteria</taxon>
        <taxon>Legionellales</taxon>
        <taxon>Legionellaceae</taxon>
        <taxon>Legionella</taxon>
    </lineage>
</organism>
<keyword evidence="6 9" id="KW-0224">Dipeptidase</keyword>
<keyword evidence="4 9" id="KW-0378">Hydrolase</keyword>
<reference evidence="11" key="1">
    <citation type="submission" date="2014-09" db="EMBL/GenBank/DDBJ databases">
        <authorList>
            <person name="GOMEZ-VALERO Laura"/>
        </authorList>
    </citation>
    <scope>NUCLEOTIDE SEQUENCE</scope>
    <source>
        <strain evidence="11">ATCC33218</strain>
    </source>
</reference>
<dbReference type="STRING" id="451.B6N58_01660"/>
<dbReference type="HOGENOM" id="CLU_060744_0_1_6"/>
<comment type="function">
    <text evidence="9 10">Catalyzes hydrolysis of the D-alanyl-D-alanine dipeptide.</text>
</comment>
<evidence type="ECO:0000256" key="4">
    <source>
        <dbReference type="ARBA" id="ARBA00022801"/>
    </source>
</evidence>
<reference evidence="13" key="2">
    <citation type="submission" date="2014-09" db="EMBL/GenBank/DDBJ databases">
        <authorList>
            <person name="Gomez-Valero L."/>
        </authorList>
    </citation>
    <scope>NUCLEOTIDE SEQUENCE [LARGE SCALE GENOMIC DNA]</scope>
    <source>
        <strain evidence="13">ATCC33218</strain>
    </source>
</reference>
<dbReference type="SUPFAM" id="SSF55166">
    <property type="entry name" value="Hedgehog/DD-peptidase"/>
    <property type="match status" value="1"/>
</dbReference>
<dbReference type="GO" id="GO:0008270">
    <property type="term" value="F:zinc ion binding"/>
    <property type="evidence" value="ECO:0007669"/>
    <property type="project" value="UniProtKB-UniRule"/>
</dbReference>
<dbReference type="GO" id="GO:0006508">
    <property type="term" value="P:proteolysis"/>
    <property type="evidence" value="ECO:0007669"/>
    <property type="project" value="UniProtKB-KW"/>
</dbReference>
<dbReference type="InterPro" id="IPR000755">
    <property type="entry name" value="A_A_dipeptidase"/>
</dbReference>
<dbReference type="OrthoDB" id="9801430at2"/>
<evidence type="ECO:0000256" key="3">
    <source>
        <dbReference type="ARBA" id="ARBA00022723"/>
    </source>
</evidence>
<dbReference type="AlphaFoldDB" id="A0A098GB45"/>
<name>A0A098GB45_LEGMI</name>
<accession>A0A098GB45</accession>
<comment type="cofactor">
    <cofactor evidence="9">
        <name>Zn(2+)</name>
        <dbReference type="ChEBI" id="CHEBI:29105"/>
    </cofactor>
    <text evidence="9">Binds 1 zinc ion per subunit.</text>
</comment>
<feature type="binding site" evidence="9">
    <location>
        <position position="135"/>
    </location>
    <ligand>
        <name>Zn(2+)</name>
        <dbReference type="ChEBI" id="CHEBI:29105"/>
        <note>catalytic</note>
    </ligand>
</feature>
<evidence type="ECO:0000313" key="11">
    <source>
        <dbReference type="EMBL" id="CEG59709.1"/>
    </source>
</evidence>
<reference evidence="12 14" key="3">
    <citation type="submission" date="2016-10" db="EMBL/GenBank/DDBJ databases">
        <authorList>
            <person name="Varghese N."/>
            <person name="Submissions S."/>
        </authorList>
    </citation>
    <scope>NUCLEOTIDE SEQUENCE [LARGE SCALE GENOMIC DNA]</scope>
    <source>
        <strain evidence="12 14">ATCC 33218</strain>
    </source>
</reference>
<dbReference type="GO" id="GO:0071555">
    <property type="term" value="P:cell wall organization"/>
    <property type="evidence" value="ECO:0007669"/>
    <property type="project" value="UniProtKB-KW"/>
</dbReference>
<evidence type="ECO:0000313" key="12">
    <source>
        <dbReference type="EMBL" id="SCY80011.1"/>
    </source>
</evidence>
<evidence type="ECO:0000313" key="13">
    <source>
        <dbReference type="Proteomes" id="UP000032414"/>
    </source>
</evidence>
<feature type="binding site" evidence="9">
    <location>
        <position position="224"/>
    </location>
    <ligand>
        <name>Zn(2+)</name>
        <dbReference type="ChEBI" id="CHEBI:29105"/>
        <note>catalytic</note>
    </ligand>
</feature>
<dbReference type="PANTHER" id="PTHR43126">
    <property type="entry name" value="D-ALANYL-D-ALANINE DIPEPTIDASE"/>
    <property type="match status" value="1"/>
</dbReference>
<evidence type="ECO:0000256" key="8">
    <source>
        <dbReference type="ARBA" id="ARBA00023316"/>
    </source>
</evidence>
<dbReference type="PANTHER" id="PTHR43126:SF1">
    <property type="entry name" value="D-ALANYL-D-ALANINE DIPEPTIDASE"/>
    <property type="match status" value="1"/>
</dbReference>
<dbReference type="HAMAP" id="MF_01924">
    <property type="entry name" value="A_A_dipeptidase"/>
    <property type="match status" value="1"/>
</dbReference>
<evidence type="ECO:0000256" key="5">
    <source>
        <dbReference type="ARBA" id="ARBA00022833"/>
    </source>
</evidence>
<dbReference type="InterPro" id="IPR009045">
    <property type="entry name" value="Zn_M74/Hedgehog-like"/>
</dbReference>
<dbReference type="EMBL" id="FMVN01000021">
    <property type="protein sequence ID" value="SCY80011.1"/>
    <property type="molecule type" value="Genomic_DNA"/>
</dbReference>
<evidence type="ECO:0000256" key="6">
    <source>
        <dbReference type="ARBA" id="ARBA00022997"/>
    </source>
</evidence>
<gene>
    <name evidence="11" type="primary">vanX</name>
    <name evidence="9" type="synonym">ddpX</name>
    <name evidence="11" type="ORF">LMI_0349</name>
    <name evidence="12" type="ORF">SAMN02982997_02970</name>
</gene>
<dbReference type="EC" id="3.4.13.22" evidence="9 10"/>
<evidence type="ECO:0000256" key="2">
    <source>
        <dbReference type="ARBA" id="ARBA00022670"/>
    </source>
</evidence>
<dbReference type="EMBL" id="LN614830">
    <property type="protein sequence ID" value="CEG59709.1"/>
    <property type="molecule type" value="Genomic_DNA"/>
</dbReference>
<protein>
    <recommendedName>
        <fullName evidence="9 10">D-alanyl-D-alanine dipeptidase</fullName>
        <shortName evidence="9 10">D-Ala-D-Ala dipeptidase</shortName>
        <ecNumber evidence="9 10">3.4.13.22</ecNumber>
    </recommendedName>
</protein>
<dbReference type="GO" id="GO:0160237">
    <property type="term" value="F:D-Ala-D-Ala dipeptidase activity"/>
    <property type="evidence" value="ECO:0007669"/>
    <property type="project" value="UniProtKB-EC"/>
</dbReference>
<evidence type="ECO:0000313" key="14">
    <source>
        <dbReference type="Proteomes" id="UP000182998"/>
    </source>
</evidence>
<evidence type="ECO:0000256" key="10">
    <source>
        <dbReference type="PIRNR" id="PIRNR026671"/>
    </source>
</evidence>
<keyword evidence="3 9" id="KW-0479">Metal-binding</keyword>
<keyword evidence="7 9" id="KW-0482">Metalloprotease</keyword>
<dbReference type="Proteomes" id="UP000032414">
    <property type="component" value="Chromosome I"/>
</dbReference>
<keyword evidence="5 9" id="KW-0862">Zinc</keyword>
<dbReference type="KEGG" id="tmc:LMI_0349"/>
<dbReference type="CDD" id="cd14817">
    <property type="entry name" value="D-Ala-D-Ala_dipeptidase_VanX"/>
    <property type="match status" value="1"/>
</dbReference>
<comment type="catalytic activity">
    <reaction evidence="1 9 10">
        <text>D-alanyl-D-alanine + H2O = 2 D-alanine</text>
        <dbReference type="Rhea" id="RHEA:20661"/>
        <dbReference type="ChEBI" id="CHEBI:15377"/>
        <dbReference type="ChEBI" id="CHEBI:57416"/>
        <dbReference type="ChEBI" id="CHEBI:57822"/>
        <dbReference type="EC" id="3.4.13.22"/>
    </reaction>
</comment>
<dbReference type="PATRIC" id="fig|451.8.peg.1895"/>
<proteinExistence type="inferred from homology"/>
<dbReference type="PIRSF" id="PIRSF026671">
    <property type="entry name" value="AA_dipeptidase"/>
    <property type="match status" value="1"/>
</dbReference>
<keyword evidence="2 9" id="KW-0645">Protease</keyword>
<dbReference type="Gene3D" id="3.30.1380.10">
    <property type="match status" value="1"/>
</dbReference>
<dbReference type="GO" id="GO:0008237">
    <property type="term" value="F:metallopeptidase activity"/>
    <property type="evidence" value="ECO:0007669"/>
    <property type="project" value="UniProtKB-KW"/>
</dbReference>
<feature type="binding site" evidence="9">
    <location>
        <position position="142"/>
    </location>
    <ligand>
        <name>Zn(2+)</name>
        <dbReference type="ChEBI" id="CHEBI:29105"/>
        <note>catalytic</note>
    </ligand>
</feature>
<dbReference type="RefSeq" id="WP_045098256.1">
    <property type="nucleotide sequence ID" value="NZ_CP020614.1"/>
</dbReference>
<dbReference type="Pfam" id="PF01427">
    <property type="entry name" value="Peptidase_M15"/>
    <property type="match status" value="2"/>
</dbReference>
<feature type="site" description="Transition state stabilizer" evidence="9">
    <location>
        <position position="90"/>
    </location>
</feature>
<evidence type="ECO:0000256" key="7">
    <source>
        <dbReference type="ARBA" id="ARBA00023049"/>
    </source>
</evidence>
<comment type="similarity">
    <text evidence="9 10">Belongs to the peptidase M15D family.</text>
</comment>
<evidence type="ECO:0000256" key="9">
    <source>
        <dbReference type="HAMAP-Rule" id="MF_01924"/>
    </source>
</evidence>
<keyword evidence="8 10" id="KW-0961">Cell wall biogenesis/degradation</keyword>
<evidence type="ECO:0000256" key="1">
    <source>
        <dbReference type="ARBA" id="ARBA00001362"/>
    </source>
</evidence>